<gene>
    <name evidence="1" type="ORF">A3B13_02355</name>
</gene>
<reference evidence="1 2" key="1">
    <citation type="journal article" date="2016" name="Nat. Commun.">
        <title>Thousands of microbial genomes shed light on interconnected biogeochemical processes in an aquifer system.</title>
        <authorList>
            <person name="Anantharaman K."/>
            <person name="Brown C.T."/>
            <person name="Hug L.A."/>
            <person name="Sharon I."/>
            <person name="Castelle C.J."/>
            <person name="Probst A.J."/>
            <person name="Thomas B.C."/>
            <person name="Singh A."/>
            <person name="Wilkins M.J."/>
            <person name="Karaoz U."/>
            <person name="Brodie E.L."/>
            <person name="Williams K.H."/>
            <person name="Hubbard S.S."/>
            <person name="Banfield J.F."/>
        </authorList>
    </citation>
    <scope>NUCLEOTIDE SEQUENCE [LARGE SCALE GENOMIC DNA]</scope>
</reference>
<dbReference type="AlphaFoldDB" id="A0A1G2CE23"/>
<comment type="caution">
    <text evidence="1">The sequence shown here is derived from an EMBL/GenBank/DDBJ whole genome shotgun (WGS) entry which is preliminary data.</text>
</comment>
<evidence type="ECO:0000313" key="1">
    <source>
        <dbReference type="EMBL" id="OGY98910.1"/>
    </source>
</evidence>
<accession>A0A1G2CE23</accession>
<name>A0A1G2CE23_9BACT</name>
<dbReference type="Proteomes" id="UP000176287">
    <property type="component" value="Unassembled WGS sequence"/>
</dbReference>
<protein>
    <submittedName>
        <fullName evidence="1">Uncharacterized protein</fullName>
    </submittedName>
</protein>
<organism evidence="1 2">
    <name type="scientific">Candidatus Liptonbacteria bacterium RIFCSPLOWO2_01_FULL_45_15</name>
    <dbReference type="NCBI Taxonomy" id="1798649"/>
    <lineage>
        <taxon>Bacteria</taxon>
        <taxon>Candidatus Liptoniibacteriota</taxon>
    </lineage>
</organism>
<sequence>MSLTKHFPVVVVDPAFIVKTVNEMDTMVSVRETAAILAFFAKFLTNCRISIYHGEIKAAFENKAIQLLNLGFLADMDLDPLFDHLAAEKERCVREYEKLRATQEEADNKEAQCRHGGHQPAISAWELEKRRAETS</sequence>
<dbReference type="EMBL" id="MHKZ01000049">
    <property type="protein sequence ID" value="OGY98910.1"/>
    <property type="molecule type" value="Genomic_DNA"/>
</dbReference>
<evidence type="ECO:0000313" key="2">
    <source>
        <dbReference type="Proteomes" id="UP000176287"/>
    </source>
</evidence>
<proteinExistence type="predicted"/>